<dbReference type="Proteomes" id="UP000332933">
    <property type="component" value="Unassembled WGS sequence"/>
</dbReference>
<dbReference type="EMBL" id="CAADRA010005789">
    <property type="protein sequence ID" value="VFT92673.1"/>
    <property type="molecule type" value="Genomic_DNA"/>
</dbReference>
<dbReference type="OrthoDB" id="71501at2759"/>
<name>A0A485L4H0_9STRA</name>
<sequence>MTPPDELLQDLSLQANDTDSVHNASSEASSHQGTKPKKVNAFRKRQREELTYLRTKVDELESQLSNLHRKHAKFEAETSPWKIIATQLREEKNRALADNEAWRGALQDQILFGNALHALLKQRPRLSMIPTLGEAQWKLLHLSQDPMERHETALAIVQHQYSLLPSVLVASGLMDKHTDFTSCVPKTWEDDNLLVVESAAVRRYDCDFQLWGQMAWMVLSGGFASMDVKLLEMFSDDMIYLESPCRILNLDGQCRDVVKRFVEPSREIIVFRSILHDDAMPLAKDFIANEAAWMLIEPAVPHGCSVKFFNKSTPPTLQPGVASPDAAVVEKVIDGLVLRGSSTMMEFEGAMRQLL</sequence>
<feature type="region of interest" description="Disordered" evidence="2">
    <location>
        <begin position="16"/>
        <end position="42"/>
    </location>
</feature>
<reference evidence="4 5" key="1">
    <citation type="submission" date="2019-03" db="EMBL/GenBank/DDBJ databases">
        <authorList>
            <person name="Gaulin E."/>
            <person name="Dumas B."/>
        </authorList>
    </citation>
    <scope>NUCLEOTIDE SEQUENCE [LARGE SCALE GENOMIC DNA]</scope>
    <source>
        <strain evidence="4">CBS 568.67</strain>
    </source>
</reference>
<feature type="compositionally biased region" description="Polar residues" evidence="2">
    <location>
        <begin position="16"/>
        <end position="33"/>
    </location>
</feature>
<keyword evidence="5" id="KW-1185">Reference proteome</keyword>
<reference evidence="3" key="2">
    <citation type="submission" date="2019-06" db="EMBL/GenBank/DDBJ databases">
        <title>Genomics analysis of Aphanomyces spp. identifies a new class of oomycete effector associated with host adaptation.</title>
        <authorList>
            <person name="Gaulin E."/>
        </authorList>
    </citation>
    <scope>NUCLEOTIDE SEQUENCE</scope>
    <source>
        <strain evidence="3">CBS 578.67</strain>
    </source>
</reference>
<evidence type="ECO:0000313" key="5">
    <source>
        <dbReference type="Proteomes" id="UP000332933"/>
    </source>
</evidence>
<proteinExistence type="predicted"/>
<dbReference type="AlphaFoldDB" id="A0A485L4H0"/>
<evidence type="ECO:0000256" key="1">
    <source>
        <dbReference type="SAM" id="Coils"/>
    </source>
</evidence>
<gene>
    <name evidence="4" type="primary">Aste57867_15886</name>
    <name evidence="3" type="ORF">As57867_015830</name>
    <name evidence="4" type="ORF">ASTE57867_15886</name>
</gene>
<accession>A0A485L4H0</accession>
<evidence type="ECO:0000256" key="2">
    <source>
        <dbReference type="SAM" id="MobiDB-lite"/>
    </source>
</evidence>
<organism evidence="4 5">
    <name type="scientific">Aphanomyces stellatus</name>
    <dbReference type="NCBI Taxonomy" id="120398"/>
    <lineage>
        <taxon>Eukaryota</taxon>
        <taxon>Sar</taxon>
        <taxon>Stramenopiles</taxon>
        <taxon>Oomycota</taxon>
        <taxon>Saprolegniomycetes</taxon>
        <taxon>Saprolegniales</taxon>
        <taxon>Verrucalvaceae</taxon>
        <taxon>Aphanomyces</taxon>
    </lineage>
</organism>
<feature type="coiled-coil region" evidence="1">
    <location>
        <begin position="43"/>
        <end position="77"/>
    </location>
</feature>
<evidence type="ECO:0000313" key="4">
    <source>
        <dbReference type="EMBL" id="VFT92673.1"/>
    </source>
</evidence>
<evidence type="ECO:0000313" key="3">
    <source>
        <dbReference type="EMBL" id="KAF0693097.1"/>
    </source>
</evidence>
<keyword evidence="1" id="KW-0175">Coiled coil</keyword>
<protein>
    <submittedName>
        <fullName evidence="4">Aste57867_15886 protein</fullName>
    </submittedName>
</protein>
<dbReference type="EMBL" id="VJMH01005768">
    <property type="protein sequence ID" value="KAF0693097.1"/>
    <property type="molecule type" value="Genomic_DNA"/>
</dbReference>